<accession>A0A2P5D6K1</accession>
<evidence type="ECO:0000256" key="1">
    <source>
        <dbReference type="ARBA" id="ARBA00004167"/>
    </source>
</evidence>
<keyword evidence="17" id="KW-1185">Reference proteome</keyword>
<evidence type="ECO:0000259" key="15">
    <source>
        <dbReference type="PROSITE" id="PS50011"/>
    </source>
</evidence>
<dbReference type="Pfam" id="PF12819">
    <property type="entry name" value="Malectin_like"/>
    <property type="match status" value="1"/>
</dbReference>
<dbReference type="Gene3D" id="2.60.120.430">
    <property type="entry name" value="Galactose-binding lectin"/>
    <property type="match status" value="2"/>
</dbReference>
<feature type="binding site" evidence="12">
    <location>
        <position position="588"/>
    </location>
    <ligand>
        <name>ATP</name>
        <dbReference type="ChEBI" id="CHEBI:30616"/>
    </ligand>
</feature>
<evidence type="ECO:0000256" key="10">
    <source>
        <dbReference type="ARBA" id="ARBA00023136"/>
    </source>
</evidence>
<evidence type="ECO:0000256" key="7">
    <source>
        <dbReference type="ARBA" id="ARBA00022777"/>
    </source>
</evidence>
<keyword evidence="2" id="KW-0723">Serine/threonine-protein kinase</keyword>
<feature type="domain" description="Protein kinase" evidence="15">
    <location>
        <begin position="560"/>
        <end position="840"/>
    </location>
</feature>
<evidence type="ECO:0000256" key="5">
    <source>
        <dbReference type="ARBA" id="ARBA00022729"/>
    </source>
</evidence>
<dbReference type="InterPro" id="IPR008271">
    <property type="entry name" value="Ser/Thr_kinase_AS"/>
</dbReference>
<evidence type="ECO:0000256" key="9">
    <source>
        <dbReference type="ARBA" id="ARBA00022989"/>
    </source>
</evidence>
<keyword evidence="5" id="KW-0732">Signal</keyword>
<keyword evidence="3" id="KW-0808">Transferase</keyword>
<dbReference type="FunFam" id="2.60.120.430:FF:000005">
    <property type="entry name" value="Putative receptor-like protein kinase"/>
    <property type="match status" value="1"/>
</dbReference>
<dbReference type="FunFam" id="3.30.200.20:FF:000039">
    <property type="entry name" value="receptor-like protein kinase FERONIA"/>
    <property type="match status" value="1"/>
</dbReference>
<dbReference type="PROSITE" id="PS00108">
    <property type="entry name" value="PROTEIN_KINASE_ST"/>
    <property type="match status" value="1"/>
</dbReference>
<dbReference type="AlphaFoldDB" id="A0A2P5D6K1"/>
<dbReference type="SUPFAM" id="SSF56112">
    <property type="entry name" value="Protein kinase-like (PK-like)"/>
    <property type="match status" value="1"/>
</dbReference>
<dbReference type="FunFam" id="2.60.120.430:FF:000001">
    <property type="entry name" value="Receptor-like protein kinase FERONIA"/>
    <property type="match status" value="1"/>
</dbReference>
<evidence type="ECO:0000313" key="16">
    <source>
        <dbReference type="EMBL" id="PON68930.1"/>
    </source>
</evidence>
<dbReference type="CDD" id="cd14066">
    <property type="entry name" value="STKc_IRAK"/>
    <property type="match status" value="1"/>
</dbReference>
<dbReference type="PANTHER" id="PTHR47989">
    <property type="entry name" value="OS01G0750732 PROTEIN"/>
    <property type="match status" value="1"/>
</dbReference>
<dbReference type="GO" id="GO:0016020">
    <property type="term" value="C:membrane"/>
    <property type="evidence" value="ECO:0007669"/>
    <property type="project" value="UniProtKB-SubCell"/>
</dbReference>
<feature type="transmembrane region" description="Helical" evidence="14">
    <location>
        <begin position="462"/>
        <end position="485"/>
    </location>
</feature>
<dbReference type="FunFam" id="1.10.510.10:FF:000058">
    <property type="entry name" value="Receptor-like protein kinase FERONIA"/>
    <property type="match status" value="1"/>
</dbReference>
<dbReference type="Pfam" id="PF07714">
    <property type="entry name" value="PK_Tyr_Ser-Thr"/>
    <property type="match status" value="1"/>
</dbReference>
<keyword evidence="11" id="KW-0325">Glycoprotein</keyword>
<dbReference type="EMBL" id="JXTB01000059">
    <property type="protein sequence ID" value="PON68930.1"/>
    <property type="molecule type" value="Genomic_DNA"/>
</dbReference>
<sequence length="906" mass="100076">MGLYLEQKMATFRKNPRSKPLTLSYSFSIFLSLFLSHLPNTTSSSPSFTFSPPDNYLIDCGSPEQTRLSDGRTFKSERDAVSILSTEEDVQASFEFSAIARAASSSSFSSSSINSTIIPPSSLPLYATVRIFPQESTYSFHISQPGPHWVRLYFYPIPHPIHDLKAAIFRVAAGDFVLFENFSATTFVYREFLVTISGDRFSLVFRPKKKTVAFVNAIEVVSAPDSLVTDSVSAIFLPGQTFAGAWGHALQVSYRLNVGGPTLGPGNDTIFRVWETDTTFNVFKEGSKNVSVAPKTVKYPDSQGQTPLIAPSLVYASAQEMQDPLTMEPNFNLSWVFNVDQGYSYLIRLHFCDIISTALNTLYFNVYINGIMAMPSVDLSTLTGALSTAYYKDFVLSSMNITNNTIMVQVGCNSNLQSGTRDAILNGVEIMKMSNSANSLDGSFTVDGEYKGPNSGLTVMKIVAAVGLAMAVVAMVLLGAACVRWRKRPRGWEKRRSFSSWLLPLHQSGYSSGTNSSRRSSSSLFGSRRSKSGHSNYFSSSVCFGRVFTLAELQAATQNFAEKAVIGVGGFGIVYLGVLEDGTKLAVKRGNPSSQQGINEFRTEIEMLSKLRHRHLVSLVGFCDEQSEMILVYEYMANGPFRDHLYGSNFSKLSWKQRLEICIGAARGLHYLHTGAAQGIIHRDVKTTNILLDENFVAKVADFGLSKAAPSLEQTHVSTAVKGSFGYLDPEYFRRQQLTEKSDVYSFGVVLFEALCARPVIDPKLPREQVSLAEWAMHWHRKGSIETIIDPFIAKEIRGHSLRKFIEAAEKCVAEYGVDRPSMGDVLWNLEYSLQLHEAATVEEDSNKSESLISMEKNLLSTNEGGDTREGKNISAVTDFSDDHSSVTVDGSDIHMFSQIGNIQGR</sequence>
<dbReference type="GO" id="GO:0005524">
    <property type="term" value="F:ATP binding"/>
    <property type="evidence" value="ECO:0007669"/>
    <property type="project" value="UniProtKB-UniRule"/>
</dbReference>
<dbReference type="InterPro" id="IPR011009">
    <property type="entry name" value="Kinase-like_dom_sf"/>
</dbReference>
<evidence type="ECO:0000256" key="12">
    <source>
        <dbReference type="PROSITE-ProRule" id="PRU10141"/>
    </source>
</evidence>
<evidence type="ECO:0000256" key="6">
    <source>
        <dbReference type="ARBA" id="ARBA00022741"/>
    </source>
</evidence>
<evidence type="ECO:0000256" key="4">
    <source>
        <dbReference type="ARBA" id="ARBA00022692"/>
    </source>
</evidence>
<dbReference type="SMART" id="SM00220">
    <property type="entry name" value="S_TKc"/>
    <property type="match status" value="1"/>
</dbReference>
<evidence type="ECO:0000256" key="2">
    <source>
        <dbReference type="ARBA" id="ARBA00022527"/>
    </source>
</evidence>
<keyword evidence="6 12" id="KW-0547">Nucleotide-binding</keyword>
<dbReference type="InterPro" id="IPR017441">
    <property type="entry name" value="Protein_kinase_ATP_BS"/>
</dbReference>
<evidence type="ECO:0000313" key="17">
    <source>
        <dbReference type="Proteomes" id="UP000237105"/>
    </source>
</evidence>
<evidence type="ECO:0000256" key="11">
    <source>
        <dbReference type="ARBA" id="ARBA00023180"/>
    </source>
</evidence>
<dbReference type="Gene3D" id="3.30.200.20">
    <property type="entry name" value="Phosphorylase Kinase, domain 1"/>
    <property type="match status" value="1"/>
</dbReference>
<proteinExistence type="predicted"/>
<dbReference type="Gene3D" id="1.10.510.10">
    <property type="entry name" value="Transferase(Phosphotransferase) domain 1"/>
    <property type="match status" value="1"/>
</dbReference>
<name>A0A2P5D6K1_PARAD</name>
<evidence type="ECO:0000256" key="8">
    <source>
        <dbReference type="ARBA" id="ARBA00022840"/>
    </source>
</evidence>
<dbReference type="OrthoDB" id="264917at2759"/>
<dbReference type="PANTHER" id="PTHR47989:SF62">
    <property type="entry name" value="OS05G0423500 PROTEIN"/>
    <property type="match status" value="1"/>
</dbReference>
<dbReference type="Proteomes" id="UP000237105">
    <property type="component" value="Unassembled WGS sequence"/>
</dbReference>
<keyword evidence="9 14" id="KW-1133">Transmembrane helix</keyword>
<feature type="region of interest" description="Disordered" evidence="13">
    <location>
        <begin position="509"/>
        <end position="534"/>
    </location>
</feature>
<dbReference type="InterPro" id="IPR001245">
    <property type="entry name" value="Ser-Thr/Tyr_kinase_cat_dom"/>
</dbReference>
<reference evidence="17" key="1">
    <citation type="submission" date="2016-06" db="EMBL/GenBank/DDBJ databases">
        <title>Parallel loss of symbiosis genes in relatives of nitrogen-fixing non-legume Parasponia.</title>
        <authorList>
            <person name="Van Velzen R."/>
            <person name="Holmer R."/>
            <person name="Bu F."/>
            <person name="Rutten L."/>
            <person name="Van Zeijl A."/>
            <person name="Liu W."/>
            <person name="Santuari L."/>
            <person name="Cao Q."/>
            <person name="Sharma T."/>
            <person name="Shen D."/>
            <person name="Roswanjaya Y."/>
            <person name="Wardhani T."/>
            <person name="Kalhor M.S."/>
            <person name="Jansen J."/>
            <person name="Van den Hoogen J."/>
            <person name="Gungor B."/>
            <person name="Hartog M."/>
            <person name="Hontelez J."/>
            <person name="Verver J."/>
            <person name="Yang W.-C."/>
            <person name="Schijlen E."/>
            <person name="Repin R."/>
            <person name="Schilthuizen M."/>
            <person name="Schranz E."/>
            <person name="Heidstra R."/>
            <person name="Miyata K."/>
            <person name="Fedorova E."/>
            <person name="Kohlen W."/>
            <person name="Bisseling T."/>
            <person name="Smit S."/>
            <person name="Geurts R."/>
        </authorList>
    </citation>
    <scope>NUCLEOTIDE SEQUENCE [LARGE SCALE GENOMIC DNA]</scope>
    <source>
        <strain evidence="17">cv. WU1-14</strain>
    </source>
</reference>
<keyword evidence="7 16" id="KW-0418">Kinase</keyword>
<keyword evidence="10 14" id="KW-0472">Membrane</keyword>
<evidence type="ECO:0000256" key="3">
    <source>
        <dbReference type="ARBA" id="ARBA00022679"/>
    </source>
</evidence>
<dbReference type="InterPro" id="IPR000719">
    <property type="entry name" value="Prot_kinase_dom"/>
</dbReference>
<keyword evidence="4 14" id="KW-0812">Transmembrane</keyword>
<organism evidence="16 17">
    <name type="scientific">Parasponia andersonii</name>
    <name type="common">Sponia andersonii</name>
    <dbReference type="NCBI Taxonomy" id="3476"/>
    <lineage>
        <taxon>Eukaryota</taxon>
        <taxon>Viridiplantae</taxon>
        <taxon>Streptophyta</taxon>
        <taxon>Embryophyta</taxon>
        <taxon>Tracheophyta</taxon>
        <taxon>Spermatophyta</taxon>
        <taxon>Magnoliopsida</taxon>
        <taxon>eudicotyledons</taxon>
        <taxon>Gunneridae</taxon>
        <taxon>Pentapetalae</taxon>
        <taxon>rosids</taxon>
        <taxon>fabids</taxon>
        <taxon>Rosales</taxon>
        <taxon>Cannabaceae</taxon>
        <taxon>Parasponia</taxon>
    </lineage>
</organism>
<comment type="caution">
    <text evidence="16">The sequence shown here is derived from an EMBL/GenBank/DDBJ whole genome shotgun (WGS) entry which is preliminary data.</text>
</comment>
<evidence type="ECO:0000256" key="14">
    <source>
        <dbReference type="SAM" id="Phobius"/>
    </source>
</evidence>
<dbReference type="InterPro" id="IPR024788">
    <property type="entry name" value="Malectin-like_Carb-bd_dom"/>
</dbReference>
<evidence type="ECO:0000256" key="13">
    <source>
        <dbReference type="SAM" id="MobiDB-lite"/>
    </source>
</evidence>
<protein>
    <submittedName>
        <fullName evidence="16">Mitogen-activated protein kinase kinase kinase</fullName>
    </submittedName>
</protein>
<dbReference type="PROSITE" id="PS00107">
    <property type="entry name" value="PROTEIN_KINASE_ATP"/>
    <property type="match status" value="1"/>
</dbReference>
<feature type="compositionally biased region" description="Low complexity" evidence="13">
    <location>
        <begin position="509"/>
        <end position="527"/>
    </location>
</feature>
<dbReference type="GO" id="GO:0004674">
    <property type="term" value="F:protein serine/threonine kinase activity"/>
    <property type="evidence" value="ECO:0007669"/>
    <property type="project" value="UniProtKB-KW"/>
</dbReference>
<comment type="subcellular location">
    <subcellularLocation>
        <location evidence="1">Membrane</location>
        <topology evidence="1">Single-pass membrane protein</topology>
    </subcellularLocation>
</comment>
<keyword evidence="8 12" id="KW-0067">ATP-binding</keyword>
<gene>
    <name evidence="16" type="ORF">PanWU01x14_092470</name>
</gene>
<dbReference type="PROSITE" id="PS50011">
    <property type="entry name" value="PROTEIN_KINASE_DOM"/>
    <property type="match status" value="1"/>
</dbReference>